<accession>A0A396RVI5</accession>
<reference evidence="6 7" key="1">
    <citation type="submission" date="2018-08" db="EMBL/GenBank/DDBJ databases">
        <title>The multiple taxonomic identification of Sphingomonas gilva.</title>
        <authorList>
            <person name="Zhu D."/>
            <person name="Zheng S."/>
        </authorList>
    </citation>
    <scope>NUCLEOTIDE SEQUENCE [LARGE SCALE GENOMIC DNA]</scope>
    <source>
        <strain evidence="6 7">ZDH117</strain>
    </source>
</reference>
<keyword evidence="6" id="KW-0282">Flagellum</keyword>
<keyword evidence="2 4" id="KW-0472">Membrane</keyword>
<comment type="subcellular location">
    <subcellularLocation>
        <location evidence="1">Membrane</location>
    </subcellularLocation>
</comment>
<sequence>MAAPRLRSPDRARRTRAAPSAGAPHPGGVVIGAGQRWAISLADLLMLLLGFFVLLDASKTARGAQMASVSAAVTGVPVKALRTDAATLFADGEAMLTSTGLARIRAIKGDALVRVAVNQQTQGRYDRWDLAAARAAAIARALPGKAEVELSSSAPANEVLIVRPPLNSG</sequence>
<comment type="caution">
    <text evidence="6">The sequence shown here is derived from an EMBL/GenBank/DDBJ whole genome shotgun (WGS) entry which is preliminary data.</text>
</comment>
<dbReference type="EMBL" id="QWLV01000002">
    <property type="protein sequence ID" value="RHW18473.1"/>
    <property type="molecule type" value="Genomic_DNA"/>
</dbReference>
<proteinExistence type="predicted"/>
<feature type="region of interest" description="Disordered" evidence="3">
    <location>
        <begin position="1"/>
        <end position="25"/>
    </location>
</feature>
<protein>
    <submittedName>
        <fullName evidence="6">Flagellar motor protein</fullName>
    </submittedName>
</protein>
<dbReference type="Proteomes" id="UP000266693">
    <property type="component" value="Unassembled WGS sequence"/>
</dbReference>
<evidence type="ECO:0000313" key="7">
    <source>
        <dbReference type="Proteomes" id="UP000266693"/>
    </source>
</evidence>
<dbReference type="AlphaFoldDB" id="A0A396RVI5"/>
<feature type="transmembrane region" description="Helical" evidence="4">
    <location>
        <begin position="37"/>
        <end position="55"/>
    </location>
</feature>
<organism evidence="6 7">
    <name type="scientific">Sphingomonas gilva</name>
    <dbReference type="NCBI Taxonomy" id="2305907"/>
    <lineage>
        <taxon>Bacteria</taxon>
        <taxon>Pseudomonadati</taxon>
        <taxon>Pseudomonadota</taxon>
        <taxon>Alphaproteobacteria</taxon>
        <taxon>Sphingomonadales</taxon>
        <taxon>Sphingomonadaceae</taxon>
        <taxon>Sphingomonas</taxon>
    </lineage>
</organism>
<dbReference type="InterPro" id="IPR025713">
    <property type="entry name" value="MotB-like_N_dom"/>
</dbReference>
<evidence type="ECO:0000313" key="6">
    <source>
        <dbReference type="EMBL" id="RHW18473.1"/>
    </source>
</evidence>
<keyword evidence="6" id="KW-0969">Cilium</keyword>
<keyword evidence="6" id="KW-0966">Cell projection</keyword>
<dbReference type="Pfam" id="PF13677">
    <property type="entry name" value="MotB_plug"/>
    <property type="match status" value="1"/>
</dbReference>
<evidence type="ECO:0000256" key="2">
    <source>
        <dbReference type="ARBA" id="ARBA00023136"/>
    </source>
</evidence>
<evidence type="ECO:0000256" key="4">
    <source>
        <dbReference type="SAM" id="Phobius"/>
    </source>
</evidence>
<evidence type="ECO:0000259" key="5">
    <source>
        <dbReference type="Pfam" id="PF13677"/>
    </source>
</evidence>
<keyword evidence="4" id="KW-1133">Transmembrane helix</keyword>
<evidence type="ECO:0000256" key="3">
    <source>
        <dbReference type="SAM" id="MobiDB-lite"/>
    </source>
</evidence>
<gene>
    <name evidence="6" type="ORF">D1610_08490</name>
</gene>
<keyword evidence="4" id="KW-0812">Transmembrane</keyword>
<name>A0A396RVI5_9SPHN</name>
<feature type="domain" description="Motility protein B-like N-terminal" evidence="5">
    <location>
        <begin position="32"/>
        <end position="72"/>
    </location>
</feature>
<dbReference type="GO" id="GO:0016020">
    <property type="term" value="C:membrane"/>
    <property type="evidence" value="ECO:0007669"/>
    <property type="project" value="UniProtKB-SubCell"/>
</dbReference>
<evidence type="ECO:0000256" key="1">
    <source>
        <dbReference type="ARBA" id="ARBA00004370"/>
    </source>
</evidence>
<keyword evidence="7" id="KW-1185">Reference proteome</keyword>